<keyword evidence="1" id="KW-0472">Membrane</keyword>
<dbReference type="EMBL" id="CP081297">
    <property type="protein sequence ID" value="QZD86025.1"/>
    <property type="molecule type" value="Genomic_DNA"/>
</dbReference>
<dbReference type="Proteomes" id="UP000824280">
    <property type="component" value="Chromosome"/>
</dbReference>
<protein>
    <submittedName>
        <fullName evidence="2">Uncharacterized protein</fullName>
    </submittedName>
</protein>
<evidence type="ECO:0000256" key="1">
    <source>
        <dbReference type="SAM" id="Phobius"/>
    </source>
</evidence>
<feature type="transmembrane region" description="Helical" evidence="1">
    <location>
        <begin position="26"/>
        <end position="48"/>
    </location>
</feature>
<keyword evidence="1" id="KW-1133">Transmembrane helix</keyword>
<evidence type="ECO:0000313" key="2">
    <source>
        <dbReference type="EMBL" id="QZD86025.1"/>
    </source>
</evidence>
<dbReference type="RefSeq" id="WP_221421576.1">
    <property type="nucleotide sequence ID" value="NZ_CP081297.1"/>
</dbReference>
<gene>
    <name evidence="2" type="ORF">K3166_06940</name>
</gene>
<keyword evidence="1" id="KW-0812">Transmembrane</keyword>
<evidence type="ECO:0000313" key="3">
    <source>
        <dbReference type="Proteomes" id="UP000824280"/>
    </source>
</evidence>
<keyword evidence="3" id="KW-1185">Reference proteome</keyword>
<sequence>MATDMDNLAPETDQQARSGRNRLLPFWLRIALVPLALSGAAAAVIHAGSENGIKPLAFTETLESGLNAETRSRLVDAQFRENLATDIKAGREASPTASATLEAAKSVYEVKPLDIGLARTLATGEIAFDDQAQAFEIVKRLVELNRRDAIANMWLVQYYGELGEIAPMLTVFDQTLRTNREIRTTAMPSFVNLLAFPEGRNAIRDLLSNEPIWLPEFWAEFAKNPVALLNAEAFFGQDEGYLKSLDEEYRESIFRGLKDAGLYEALFLLADNSGVAVATAANHSDGFESAKTSDPFGWELTSTGKYVTLVERDGDVLSVDAEPGSFGPVAQRLLRKADNRQLVVKLAEPLEVGGRLEARLICADESRSIIGQAILLEGDLVASGTIDPSSCSFATLTLIAKVDNGRSRVNMRIQTAHLAP</sequence>
<accession>A0ABX8ZAK7</accession>
<organism evidence="2 3">
    <name type="scientific">Qipengyuania psychrotolerans</name>
    <dbReference type="NCBI Taxonomy" id="2867238"/>
    <lineage>
        <taxon>Bacteria</taxon>
        <taxon>Pseudomonadati</taxon>
        <taxon>Pseudomonadota</taxon>
        <taxon>Alphaproteobacteria</taxon>
        <taxon>Sphingomonadales</taxon>
        <taxon>Erythrobacteraceae</taxon>
        <taxon>Qipengyuania</taxon>
    </lineage>
</organism>
<reference evidence="2 3" key="1">
    <citation type="submission" date="2021-08" db="EMBL/GenBank/DDBJ databases">
        <title>Comparative Genomics Analysis of the Genus Qipengyuania Reveals Extensive Genetic Diversity and Metabolic Versatility, Including the Description of Fifteen Novel Species.</title>
        <authorList>
            <person name="Liu Y."/>
        </authorList>
    </citation>
    <scope>NUCLEOTIDE SEQUENCE [LARGE SCALE GENOMIC DNA]</scope>
    <source>
        <strain evidence="2 3">1XM2-8</strain>
    </source>
</reference>
<proteinExistence type="predicted"/>
<name>A0ABX8ZAK7_9SPHN</name>